<dbReference type="PROSITE" id="PS50259">
    <property type="entry name" value="G_PROTEIN_RECEP_F3_4"/>
    <property type="match status" value="1"/>
</dbReference>
<evidence type="ECO:0000256" key="8">
    <source>
        <dbReference type="ARBA" id="ARBA00023224"/>
    </source>
</evidence>
<keyword evidence="8" id="KW-0807">Transducer</keyword>
<evidence type="ECO:0000256" key="10">
    <source>
        <dbReference type="SAM" id="SignalP"/>
    </source>
</evidence>
<dbReference type="AlphaFoldDB" id="A0AAV7JZ98"/>
<gene>
    <name evidence="12" type="ORF">LOD99_2980</name>
</gene>
<dbReference type="GO" id="GO:0038039">
    <property type="term" value="C:G protein-coupled receptor heterodimeric complex"/>
    <property type="evidence" value="ECO:0007669"/>
    <property type="project" value="TreeGrafter"/>
</dbReference>
<evidence type="ECO:0000259" key="11">
    <source>
        <dbReference type="PROSITE" id="PS50259"/>
    </source>
</evidence>
<dbReference type="PRINTS" id="PR01176">
    <property type="entry name" value="GABABRECEPTR"/>
</dbReference>
<evidence type="ECO:0000256" key="6">
    <source>
        <dbReference type="ARBA" id="ARBA00023170"/>
    </source>
</evidence>
<feature type="domain" description="G-protein coupled receptors family 3 profile" evidence="11">
    <location>
        <begin position="551"/>
        <end position="748"/>
    </location>
</feature>
<feature type="transmembrane region" description="Helical" evidence="9">
    <location>
        <begin position="473"/>
        <end position="501"/>
    </location>
</feature>
<evidence type="ECO:0000256" key="4">
    <source>
        <dbReference type="ARBA" id="ARBA00023040"/>
    </source>
</evidence>
<feature type="transmembrane region" description="Helical" evidence="9">
    <location>
        <begin position="513"/>
        <end position="534"/>
    </location>
</feature>
<keyword evidence="10" id="KW-0732">Signal</keyword>
<dbReference type="EMBL" id="JAKMXF010000233">
    <property type="protein sequence ID" value="KAI6654135.1"/>
    <property type="molecule type" value="Genomic_DNA"/>
</dbReference>
<dbReference type="PANTHER" id="PTHR10519">
    <property type="entry name" value="GABA-B RECEPTOR"/>
    <property type="match status" value="1"/>
</dbReference>
<dbReference type="SUPFAM" id="SSF53822">
    <property type="entry name" value="Periplasmic binding protein-like I"/>
    <property type="match status" value="1"/>
</dbReference>
<keyword evidence="5 9" id="KW-0472">Membrane</keyword>
<keyword evidence="3 9" id="KW-1133">Transmembrane helix</keyword>
<reference evidence="12 13" key="1">
    <citation type="journal article" date="2023" name="BMC Biol.">
        <title>The compact genome of the sponge Oopsacas minuta (Hexactinellida) is lacking key metazoan core genes.</title>
        <authorList>
            <person name="Santini S."/>
            <person name="Schenkelaars Q."/>
            <person name="Jourda C."/>
            <person name="Duchesne M."/>
            <person name="Belahbib H."/>
            <person name="Rocher C."/>
            <person name="Selva M."/>
            <person name="Riesgo A."/>
            <person name="Vervoort M."/>
            <person name="Leys S.P."/>
            <person name="Kodjabachian L."/>
            <person name="Le Bivic A."/>
            <person name="Borchiellini C."/>
            <person name="Claverie J.M."/>
            <person name="Renard E."/>
        </authorList>
    </citation>
    <scope>NUCLEOTIDE SEQUENCE [LARGE SCALE GENOMIC DNA]</scope>
    <source>
        <strain evidence="12">SPO-2</strain>
    </source>
</reference>
<keyword evidence="6 12" id="KW-0675">Receptor</keyword>
<dbReference type="InterPro" id="IPR017978">
    <property type="entry name" value="GPCR_3_C"/>
</dbReference>
<name>A0AAV7JZ98_9METZ</name>
<evidence type="ECO:0000256" key="1">
    <source>
        <dbReference type="ARBA" id="ARBA00004141"/>
    </source>
</evidence>
<dbReference type="Pfam" id="PF01094">
    <property type="entry name" value="ANF_receptor"/>
    <property type="match status" value="1"/>
</dbReference>
<comment type="caution">
    <text evidence="12">The sequence shown here is derived from an EMBL/GenBank/DDBJ whole genome shotgun (WGS) entry which is preliminary data.</text>
</comment>
<dbReference type="InterPro" id="IPR002455">
    <property type="entry name" value="GPCR3_GABA-B"/>
</dbReference>
<evidence type="ECO:0000256" key="3">
    <source>
        <dbReference type="ARBA" id="ARBA00022989"/>
    </source>
</evidence>
<feature type="transmembrane region" description="Helical" evidence="9">
    <location>
        <begin position="685"/>
        <end position="709"/>
    </location>
</feature>
<dbReference type="Pfam" id="PF00003">
    <property type="entry name" value="7tm_3"/>
    <property type="match status" value="1"/>
</dbReference>
<accession>A0AAV7JZ98</accession>
<organism evidence="12 13">
    <name type="scientific">Oopsacas minuta</name>
    <dbReference type="NCBI Taxonomy" id="111878"/>
    <lineage>
        <taxon>Eukaryota</taxon>
        <taxon>Metazoa</taxon>
        <taxon>Porifera</taxon>
        <taxon>Hexactinellida</taxon>
        <taxon>Hexasterophora</taxon>
        <taxon>Lyssacinosida</taxon>
        <taxon>Leucopsacidae</taxon>
        <taxon>Oopsacas</taxon>
    </lineage>
</organism>
<evidence type="ECO:0000256" key="7">
    <source>
        <dbReference type="ARBA" id="ARBA00023180"/>
    </source>
</evidence>
<dbReference type="Proteomes" id="UP001165289">
    <property type="component" value="Unassembled WGS sequence"/>
</dbReference>
<dbReference type="InterPro" id="IPR028082">
    <property type="entry name" value="Peripla_BP_I"/>
</dbReference>
<keyword evidence="7" id="KW-0325">Glycoprotein</keyword>
<sequence length="817" mass="92471">MQINTMVSLLFTALALLLFTSCVAEKTTVYIAGFYPDSFVISAPGIPYTSQYTENQINNNSLGLLKDYNLKFIWKNTLCIEAYALEAFIEFLRDDSKRYLVLLGPACSDPAAGIAQLSHFYGLTLFTYSSRSPALGNTDVYPGFIRANPSDANIVAGWMKFIQHYNWRRLAILNQQGDYFLSTSQEAQVLLQELGIDHYVGIFDPQSIRFDDQVETLLKLVDTQGYRILIINAYPNTLVKVLCHLKKFPALYPPSTTIFLYGWYGSRWYGDPTVTTKGECNLADIQMLTNGAIAFNSLPRIDELINSTDVLYSGKTPTQVHNDIREYVSEKESEEFFESEFRIEEIYLYDTMWALALALNKTIEMGYDLANVGSYNASNAFNNELNKNIIGLDFLGWSGQFRFVGNERYDGRIHFLEFVNGSLEFRGHMRNVPSNFSNFIDTRDIVIDYVIPFVFWDPNFESDGISSHPVHVVIFPLILFLSFVATIYVTVIIITILVCWYKRLRPVTTSEPVVTITILSGTYFLFILAVMLPLDGRYVSGYSSGGGKVFCQSRTWLLAVSISIIFGGMLAKAGKFYIIVIKQRFDFSDHLKPIYIVMFPLFLVLSDIIYFIIWLFASPKNLVTHEIESGLMNPPLYIVTECIASNSIGEQGFLWVLIAFKSVLVVIGLFLAYNLRKVTHKSLKYTGTITWTMYNTSICSLGIVLILLLVDNLELRYSLSALLSVIEGAIAASIIGGPIIYYIIRDPNGDTFFNPGNKDFPEGKDMLEMRIQALVRDNETMKRELGRKSTCEPLTNTTYEQFLEQSLDDPSPIKGNC</sequence>
<feature type="signal peptide" evidence="10">
    <location>
        <begin position="1"/>
        <end position="24"/>
    </location>
</feature>
<evidence type="ECO:0000256" key="5">
    <source>
        <dbReference type="ARBA" id="ARBA00023136"/>
    </source>
</evidence>
<feature type="chain" id="PRO_5044000857" evidence="10">
    <location>
        <begin position="25"/>
        <end position="817"/>
    </location>
</feature>
<evidence type="ECO:0000313" key="13">
    <source>
        <dbReference type="Proteomes" id="UP001165289"/>
    </source>
</evidence>
<keyword evidence="4" id="KW-0297">G-protein coupled receptor</keyword>
<protein>
    <submittedName>
        <fullName evidence="12">Gamma-aminobutyric acid type B receptor subunit 1</fullName>
    </submittedName>
</protein>
<feature type="transmembrane region" description="Helical" evidence="9">
    <location>
        <begin position="653"/>
        <end position="673"/>
    </location>
</feature>
<evidence type="ECO:0000313" key="12">
    <source>
        <dbReference type="EMBL" id="KAI6654135.1"/>
    </source>
</evidence>
<feature type="transmembrane region" description="Helical" evidence="9">
    <location>
        <begin position="721"/>
        <end position="744"/>
    </location>
</feature>
<evidence type="ECO:0000256" key="9">
    <source>
        <dbReference type="SAM" id="Phobius"/>
    </source>
</evidence>
<evidence type="ECO:0000256" key="2">
    <source>
        <dbReference type="ARBA" id="ARBA00022692"/>
    </source>
</evidence>
<dbReference type="GO" id="GO:0004965">
    <property type="term" value="F:G protein-coupled GABA receptor activity"/>
    <property type="evidence" value="ECO:0007669"/>
    <property type="project" value="InterPro"/>
</dbReference>
<dbReference type="Gene3D" id="3.40.50.2300">
    <property type="match status" value="2"/>
</dbReference>
<dbReference type="GO" id="GO:0007214">
    <property type="term" value="P:gamma-aminobutyric acid signaling pathway"/>
    <property type="evidence" value="ECO:0007669"/>
    <property type="project" value="TreeGrafter"/>
</dbReference>
<dbReference type="InterPro" id="IPR001828">
    <property type="entry name" value="ANF_lig-bd_rcpt"/>
</dbReference>
<dbReference type="PANTHER" id="PTHR10519:SF20">
    <property type="entry name" value="G-PROTEIN COUPLED RECEPTOR 156-RELATED"/>
    <property type="match status" value="1"/>
</dbReference>
<keyword evidence="2 9" id="KW-0812">Transmembrane</keyword>
<feature type="transmembrane region" description="Helical" evidence="9">
    <location>
        <begin position="594"/>
        <end position="617"/>
    </location>
</feature>
<keyword evidence="13" id="KW-1185">Reference proteome</keyword>
<comment type="subcellular location">
    <subcellularLocation>
        <location evidence="1">Membrane</location>
        <topology evidence="1">Multi-pass membrane protein</topology>
    </subcellularLocation>
</comment>
<feature type="transmembrane region" description="Helical" evidence="9">
    <location>
        <begin position="554"/>
        <end position="573"/>
    </location>
</feature>
<proteinExistence type="predicted"/>